<keyword evidence="4" id="KW-1185">Reference proteome</keyword>
<dbReference type="InParanoid" id="A0A067PHH1"/>
<feature type="transmembrane region" description="Helical" evidence="2">
    <location>
        <begin position="205"/>
        <end position="223"/>
    </location>
</feature>
<dbReference type="HOGENOM" id="CLU_054240_0_0_1"/>
<feature type="transmembrane region" description="Helical" evidence="2">
    <location>
        <begin position="311"/>
        <end position="331"/>
    </location>
</feature>
<evidence type="ECO:0000313" key="3">
    <source>
        <dbReference type="EMBL" id="KDQ54259.1"/>
    </source>
</evidence>
<keyword evidence="2" id="KW-0812">Transmembrane</keyword>
<feature type="transmembrane region" description="Helical" evidence="2">
    <location>
        <begin position="229"/>
        <end position="248"/>
    </location>
</feature>
<feature type="transmembrane region" description="Helical" evidence="2">
    <location>
        <begin position="68"/>
        <end position="90"/>
    </location>
</feature>
<accession>A0A067PHH1</accession>
<keyword evidence="2" id="KW-0472">Membrane</keyword>
<feature type="transmembrane region" description="Helical" evidence="2">
    <location>
        <begin position="126"/>
        <end position="145"/>
    </location>
</feature>
<dbReference type="AlphaFoldDB" id="A0A067PHH1"/>
<protein>
    <submittedName>
        <fullName evidence="3">Uncharacterized protein</fullName>
    </submittedName>
</protein>
<feature type="transmembrane region" description="Helical" evidence="2">
    <location>
        <begin position="165"/>
        <end position="185"/>
    </location>
</feature>
<evidence type="ECO:0000256" key="2">
    <source>
        <dbReference type="SAM" id="Phobius"/>
    </source>
</evidence>
<evidence type="ECO:0000313" key="4">
    <source>
        <dbReference type="Proteomes" id="UP000027265"/>
    </source>
</evidence>
<feature type="transmembrane region" description="Helical" evidence="2">
    <location>
        <begin position="269"/>
        <end position="291"/>
    </location>
</feature>
<gene>
    <name evidence="3" type="ORF">JAAARDRAFT_209399</name>
</gene>
<keyword evidence="2" id="KW-1133">Transmembrane helix</keyword>
<organism evidence="3 4">
    <name type="scientific">Jaapia argillacea MUCL 33604</name>
    <dbReference type="NCBI Taxonomy" id="933084"/>
    <lineage>
        <taxon>Eukaryota</taxon>
        <taxon>Fungi</taxon>
        <taxon>Dikarya</taxon>
        <taxon>Basidiomycota</taxon>
        <taxon>Agaricomycotina</taxon>
        <taxon>Agaricomycetes</taxon>
        <taxon>Agaricomycetidae</taxon>
        <taxon>Jaapiales</taxon>
        <taxon>Jaapiaceae</taxon>
        <taxon>Jaapia</taxon>
    </lineage>
</organism>
<dbReference type="OrthoDB" id="3234297at2759"/>
<feature type="region of interest" description="Disordered" evidence="1">
    <location>
        <begin position="358"/>
        <end position="377"/>
    </location>
</feature>
<name>A0A067PHH1_9AGAM</name>
<dbReference type="EMBL" id="KL197729">
    <property type="protein sequence ID" value="KDQ54259.1"/>
    <property type="molecule type" value="Genomic_DNA"/>
</dbReference>
<dbReference type="Proteomes" id="UP000027265">
    <property type="component" value="Unassembled WGS sequence"/>
</dbReference>
<reference evidence="4" key="1">
    <citation type="journal article" date="2014" name="Proc. Natl. Acad. Sci. U.S.A.">
        <title>Extensive sampling of basidiomycete genomes demonstrates inadequacy of the white-rot/brown-rot paradigm for wood decay fungi.</title>
        <authorList>
            <person name="Riley R."/>
            <person name="Salamov A.A."/>
            <person name="Brown D.W."/>
            <person name="Nagy L.G."/>
            <person name="Floudas D."/>
            <person name="Held B.W."/>
            <person name="Levasseur A."/>
            <person name="Lombard V."/>
            <person name="Morin E."/>
            <person name="Otillar R."/>
            <person name="Lindquist E.A."/>
            <person name="Sun H."/>
            <person name="LaButti K.M."/>
            <person name="Schmutz J."/>
            <person name="Jabbour D."/>
            <person name="Luo H."/>
            <person name="Baker S.E."/>
            <person name="Pisabarro A.G."/>
            <person name="Walton J.D."/>
            <person name="Blanchette R.A."/>
            <person name="Henrissat B."/>
            <person name="Martin F."/>
            <person name="Cullen D."/>
            <person name="Hibbett D.S."/>
            <person name="Grigoriev I.V."/>
        </authorList>
    </citation>
    <scope>NUCLEOTIDE SEQUENCE [LARGE SCALE GENOMIC DNA]</scope>
    <source>
        <strain evidence="4">MUCL 33604</strain>
    </source>
</reference>
<feature type="transmembrane region" description="Helical" evidence="2">
    <location>
        <begin position="96"/>
        <end position="114"/>
    </location>
</feature>
<evidence type="ECO:0000256" key="1">
    <source>
        <dbReference type="SAM" id="MobiDB-lite"/>
    </source>
</evidence>
<sequence length="419" mass="46825">MNITTNGPLYPPLPPCWNTNEPCPATMDMLNFLNISSQASYLQYYCLNPPKDSCEFLQYCPNPDVAGLYVRVATYVTNVCLALVILHSPSDVRTTFYAQILSVYSLFITTCISIANQSLTRFHGTYALITIGSPLSIALVIYALLSLSRQDTRMKEVFEKGKERWLINRLLVLFMVPCWIAIMIFLPVVAKRGSLSQVACDKTEYAQVLLIFMFVTPILPFAFSVKAGLIGLTPLLVLLVVWVICIILRRKWIWSGNSKLPVWRMWRAVCDNYPFVHFATVVVFPFSYWIATLELGAALQMEDGVNSQATFGQILAVTVAIPPFLSFLTLLPRLPGWFWNLTWVRALTCRLGESERTTRSSSVNSLGKDPESLNQQGVGLPIHSPHEEPQLELGPVETKEYAPLTITGVVNGTTQLSGA</sequence>
<proteinExistence type="predicted"/>